<keyword evidence="3 6" id="KW-0812">Transmembrane</keyword>
<evidence type="ECO:0000313" key="9">
    <source>
        <dbReference type="EMBL" id="CCA24410.1"/>
    </source>
</evidence>
<accession>F0WST2</accession>
<reference evidence="9" key="1">
    <citation type="journal article" date="2011" name="PLoS Biol.">
        <title>Gene gain and loss during evolution of obligate parasitism in the white rust pathogen of Arabidopsis thaliana.</title>
        <authorList>
            <person name="Kemen E."/>
            <person name="Gardiner A."/>
            <person name="Schultz-Larsen T."/>
            <person name="Kemen A.C."/>
            <person name="Balmuth A.L."/>
            <person name="Robert-Seilaniantz A."/>
            <person name="Bailey K."/>
            <person name="Holub E."/>
            <person name="Studholme D.J."/>
            <person name="Maclean D."/>
            <person name="Jones J.D."/>
        </authorList>
    </citation>
    <scope>NUCLEOTIDE SEQUENCE</scope>
</reference>
<dbReference type="GO" id="GO:0005783">
    <property type="term" value="C:endoplasmic reticulum"/>
    <property type="evidence" value="ECO:0007669"/>
    <property type="project" value="TreeGrafter"/>
</dbReference>
<evidence type="ECO:0000256" key="3">
    <source>
        <dbReference type="ARBA" id="ARBA00022692"/>
    </source>
</evidence>
<dbReference type="SMART" id="SM01160">
    <property type="entry name" value="DUF1751"/>
    <property type="match status" value="1"/>
</dbReference>
<feature type="transmembrane region" description="Helical" evidence="6">
    <location>
        <begin position="659"/>
        <end position="687"/>
    </location>
</feature>
<proteinExistence type="inferred from homology"/>
<name>F0WST2_9STRA</name>
<feature type="transmembrane region" description="Helical" evidence="6">
    <location>
        <begin position="6"/>
        <end position="23"/>
    </location>
</feature>
<dbReference type="SUPFAM" id="SSF144091">
    <property type="entry name" value="Rhomboid-like"/>
    <property type="match status" value="1"/>
</dbReference>
<evidence type="ECO:0000259" key="7">
    <source>
        <dbReference type="Pfam" id="PF07970"/>
    </source>
</evidence>
<keyword evidence="4 6" id="KW-1133">Transmembrane helix</keyword>
<dbReference type="PANTHER" id="PTHR10984:SF25">
    <property type="entry name" value="ENDOPLASMIC RETICULUM-GOLGI INTERMEDIATE COMPARTMENT PROTEIN 3"/>
    <property type="match status" value="1"/>
</dbReference>
<dbReference type="InterPro" id="IPR045888">
    <property type="entry name" value="Erv"/>
</dbReference>
<dbReference type="GO" id="GO:0016020">
    <property type="term" value="C:membrane"/>
    <property type="evidence" value="ECO:0007669"/>
    <property type="project" value="UniProtKB-SubCell"/>
</dbReference>
<reference evidence="9" key="2">
    <citation type="submission" date="2011-02" db="EMBL/GenBank/DDBJ databases">
        <authorList>
            <person name="MacLean D."/>
        </authorList>
    </citation>
    <scope>NUCLEOTIDE SEQUENCE</scope>
</reference>
<dbReference type="GO" id="GO:0006890">
    <property type="term" value="P:retrograde vesicle-mediated transport, Golgi to endoplasmic reticulum"/>
    <property type="evidence" value="ECO:0007669"/>
    <property type="project" value="InterPro"/>
</dbReference>
<comment type="subcellular location">
    <subcellularLocation>
        <location evidence="1">Membrane</location>
        <topology evidence="1">Multi-pass membrane protein</topology>
    </subcellularLocation>
</comment>
<feature type="transmembrane region" description="Helical" evidence="6">
    <location>
        <begin position="182"/>
        <end position="201"/>
    </location>
</feature>
<gene>
    <name evidence="9" type="primary">AlNc14C238G9428</name>
    <name evidence="9" type="ORF">ALNC14_105540</name>
</gene>
<dbReference type="InterPro" id="IPR013861">
    <property type="entry name" value="TMEM115/Pdh1/Rbl19"/>
</dbReference>
<evidence type="ECO:0000259" key="8">
    <source>
        <dbReference type="Pfam" id="PF13850"/>
    </source>
</evidence>
<organism evidence="9">
    <name type="scientific">Albugo laibachii Nc14</name>
    <dbReference type="NCBI Taxonomy" id="890382"/>
    <lineage>
        <taxon>Eukaryota</taxon>
        <taxon>Sar</taxon>
        <taxon>Stramenopiles</taxon>
        <taxon>Oomycota</taxon>
        <taxon>Peronosporomycetes</taxon>
        <taxon>Albuginales</taxon>
        <taxon>Albuginaceae</taxon>
        <taxon>Albugo</taxon>
    </lineage>
</organism>
<feature type="domain" description="Endoplasmic reticulum vesicle transporter C-terminal" evidence="7">
    <location>
        <begin position="464"/>
        <end position="681"/>
    </location>
</feature>
<dbReference type="PANTHER" id="PTHR10984">
    <property type="entry name" value="ENDOPLASMIC RETICULUM-GOLGI INTERMEDIATE COMPARTMENT PROTEIN"/>
    <property type="match status" value="1"/>
</dbReference>
<dbReference type="InterPro" id="IPR012936">
    <property type="entry name" value="Erv_C"/>
</dbReference>
<feature type="transmembrane region" description="Helical" evidence="6">
    <location>
        <begin position="55"/>
        <end position="72"/>
    </location>
</feature>
<feature type="domain" description="Endoplasmic reticulum vesicle transporter N-terminal" evidence="8">
    <location>
        <begin position="323"/>
        <end position="411"/>
    </location>
</feature>
<feature type="transmembrane region" description="Helical" evidence="6">
    <location>
        <begin position="155"/>
        <end position="176"/>
    </location>
</feature>
<feature type="transmembrane region" description="Helical" evidence="6">
    <location>
        <begin position="30"/>
        <end position="49"/>
    </location>
</feature>
<sequence length="699" mass="78524">MRHPVTTSLVCVYIGLWFLGIFLQSDEKSSWFALSIADAIVMHIRPWIFLTAGSYHPYFIEMVLAVLSIILISRRVEIQLGSLALAQMLLFINIVSSFLLFSNIFCLYIISRNPVYVTTRFSGAMGSICGLLVAFMKPQLMEKMSILPFSKMRYYLFALVLLGWIMTFFGIAFVQSMPLQSVFVSMGPSASLGVYLGWYYLRFLHSTPDEPLGDISEEFRLSVIFPQQMAGYVDVIGSFFFGVVRLCGYFKIVPKHSGQSALPVTVKSEKSDPVAERRKARAMKALDEKLAKLARVIIQRIKYCIPRISTMSQHMNASWLGKLRNVDFNPKTLDEFKVKTINGGILSLLSIGLIGYLLVSELIFYLSVDIVDKMLVDGSRNRMVTINFDVEFPRMPCSIVTLESTGSSGEIHHDIQHSVHKQAIDLNGKILSAGMKLDSIGKAWTNQSDTVAEEKTVKVECGSCYGAGASGECCNTCEDVQQAYASRRWNIPSLHTIEQCQKSEIEKLLHSTVEEGCRIYGSIAVTKVHGKVLFAPAKALLSGYISTEEILDKTIKIFDTSHKINYLDFGERYPEMKSPLNGHNTILPKGTRGTYQYFLQVVPTAYYYLNGGIIDTNQYSVTQHYQELTPLGEQQLPMITFQYKFSPIMFQIEQRRRGYLQFLTSLCAILGGVFTMVGAVDSILFAYSNQFSSSPALTR</sequence>
<evidence type="ECO:0000256" key="2">
    <source>
        <dbReference type="ARBA" id="ARBA00005648"/>
    </source>
</evidence>
<dbReference type="InterPro" id="IPR039542">
    <property type="entry name" value="Erv_N"/>
</dbReference>
<dbReference type="GO" id="GO:0030134">
    <property type="term" value="C:COPII-coated ER to Golgi transport vesicle"/>
    <property type="evidence" value="ECO:0007669"/>
    <property type="project" value="TreeGrafter"/>
</dbReference>
<feature type="transmembrane region" description="Helical" evidence="6">
    <location>
        <begin position="84"/>
        <end position="110"/>
    </location>
</feature>
<protein>
    <submittedName>
        <fullName evidence="9">Uncharacterized protein AlNc14C238G9428</fullName>
    </submittedName>
</protein>
<evidence type="ECO:0000256" key="6">
    <source>
        <dbReference type="SAM" id="Phobius"/>
    </source>
</evidence>
<dbReference type="Pfam" id="PF08551">
    <property type="entry name" value="DUF1751"/>
    <property type="match status" value="1"/>
</dbReference>
<dbReference type="HOGENOM" id="CLU_394541_0_0_1"/>
<dbReference type="InterPro" id="IPR035952">
    <property type="entry name" value="Rhomboid-like_sf"/>
</dbReference>
<evidence type="ECO:0000256" key="5">
    <source>
        <dbReference type="ARBA" id="ARBA00023136"/>
    </source>
</evidence>
<dbReference type="Pfam" id="PF07970">
    <property type="entry name" value="COPIIcoated_ERV"/>
    <property type="match status" value="1"/>
</dbReference>
<evidence type="ECO:0000256" key="1">
    <source>
        <dbReference type="ARBA" id="ARBA00004141"/>
    </source>
</evidence>
<evidence type="ECO:0000256" key="4">
    <source>
        <dbReference type="ARBA" id="ARBA00022989"/>
    </source>
</evidence>
<feature type="transmembrane region" description="Helical" evidence="6">
    <location>
        <begin position="116"/>
        <end position="135"/>
    </location>
</feature>
<dbReference type="AlphaFoldDB" id="F0WST2"/>
<comment type="similarity">
    <text evidence="2">Belongs to the ERGIC family.</text>
</comment>
<dbReference type="EMBL" id="FR824283">
    <property type="protein sequence ID" value="CCA24410.1"/>
    <property type="molecule type" value="Genomic_DNA"/>
</dbReference>
<dbReference type="Gene3D" id="1.20.1540.10">
    <property type="entry name" value="Rhomboid-like"/>
    <property type="match status" value="1"/>
</dbReference>
<keyword evidence="5 6" id="KW-0472">Membrane</keyword>
<dbReference type="Pfam" id="PF13850">
    <property type="entry name" value="ERGIC_N"/>
    <property type="match status" value="1"/>
</dbReference>
<feature type="transmembrane region" description="Helical" evidence="6">
    <location>
        <begin position="345"/>
        <end position="366"/>
    </location>
</feature>